<evidence type="ECO:0000313" key="3">
    <source>
        <dbReference type="Proteomes" id="UP000799538"/>
    </source>
</evidence>
<protein>
    <submittedName>
        <fullName evidence="2">Uncharacterized protein</fullName>
    </submittedName>
</protein>
<dbReference type="AlphaFoldDB" id="A0A6A6GMI8"/>
<feature type="compositionally biased region" description="Basic residues" evidence="1">
    <location>
        <begin position="183"/>
        <end position="193"/>
    </location>
</feature>
<organism evidence="2 3">
    <name type="scientific">Elsinoe ampelina</name>
    <dbReference type="NCBI Taxonomy" id="302913"/>
    <lineage>
        <taxon>Eukaryota</taxon>
        <taxon>Fungi</taxon>
        <taxon>Dikarya</taxon>
        <taxon>Ascomycota</taxon>
        <taxon>Pezizomycotina</taxon>
        <taxon>Dothideomycetes</taxon>
        <taxon>Dothideomycetidae</taxon>
        <taxon>Myriangiales</taxon>
        <taxon>Elsinoaceae</taxon>
        <taxon>Elsinoe</taxon>
    </lineage>
</organism>
<feature type="compositionally biased region" description="Basic and acidic residues" evidence="1">
    <location>
        <begin position="229"/>
        <end position="243"/>
    </location>
</feature>
<evidence type="ECO:0000313" key="2">
    <source>
        <dbReference type="EMBL" id="KAF2226994.1"/>
    </source>
</evidence>
<sequence length="531" mass="59540">MSRKSRRYSACTAPPQFSINSYQLHGKPFLSGSAFTNIMSTFLLPCDLPGHNSWNDDSVKAALEQPGVLTKPFVMKFWGLRNQRAHEHFVDTIWRHLKRADVFEEGGSRCLVKQGPRLSARKMFEDHFLAEYPVMMMREARDRPSWFQRHLTSTGSLRIDMRAKTPDLDCAFQKVLPHARKYATSYAKKRRRRSLSDAEYREANVERSPISERTRSARRTARRSLPYQRTEEDAETARLRRDPVVSGALPADTPARGRSPTAIDGRDRSRDRSAHSTNTLRQGSSSTGHTTTETPRPLVVDTDTFIEVFKIKVSGSTLHFEMLTYIARAEILKDGRETMAAMWACTPYAPGQRHVAFFDTSKHRKARSIKSDRELTIGLNRLYSTLARLESGASPKLFVSRSEDLFDLVPEDLRAPEAHIAREEQVAIGSRVSLQQGTGGRTSISSLLTAARDVLGSGPRYGTSEAPIARPEWLPGRPSYAATTCLRRLVSAEASCHSCLVCLPYARPENSRHTELDVMVRTIAVAGAAGC</sequence>
<keyword evidence="3" id="KW-1185">Reference proteome</keyword>
<gene>
    <name evidence="2" type="ORF">BDZ85DRAFT_247337</name>
</gene>
<reference evidence="3" key="1">
    <citation type="journal article" date="2020" name="Stud. Mycol.">
        <title>101 Dothideomycetes genomes: A test case for predicting lifestyles and emergence of pathogens.</title>
        <authorList>
            <person name="Haridas S."/>
            <person name="Albert R."/>
            <person name="Binder M."/>
            <person name="Bloem J."/>
            <person name="LaButti K."/>
            <person name="Salamov A."/>
            <person name="Andreopoulos B."/>
            <person name="Baker S."/>
            <person name="Barry K."/>
            <person name="Bills G."/>
            <person name="Bluhm B."/>
            <person name="Cannon C."/>
            <person name="Castanera R."/>
            <person name="Culley D."/>
            <person name="Daum C."/>
            <person name="Ezra D."/>
            <person name="Gonzalez J."/>
            <person name="Henrissat B."/>
            <person name="Kuo A."/>
            <person name="Liang C."/>
            <person name="Lipzen A."/>
            <person name="Lutzoni F."/>
            <person name="Magnuson J."/>
            <person name="Mondo S."/>
            <person name="Nolan M."/>
            <person name="Ohm R."/>
            <person name="Pangilinan J."/>
            <person name="Park H.-J."/>
            <person name="Ramirez L."/>
            <person name="Alfaro M."/>
            <person name="Sun H."/>
            <person name="Tritt A."/>
            <person name="Yoshinaga Y."/>
            <person name="Zwiers L.-H."/>
            <person name="Turgeon B."/>
            <person name="Goodwin S."/>
            <person name="Spatafora J."/>
            <person name="Crous P."/>
            <person name="Grigoriev I."/>
        </authorList>
    </citation>
    <scope>NUCLEOTIDE SEQUENCE [LARGE SCALE GENOMIC DNA]</scope>
    <source>
        <strain evidence="3">CECT 20119</strain>
    </source>
</reference>
<accession>A0A6A6GMI8</accession>
<dbReference type="Proteomes" id="UP000799538">
    <property type="component" value="Unassembled WGS sequence"/>
</dbReference>
<feature type="region of interest" description="Disordered" evidence="1">
    <location>
        <begin position="183"/>
        <end position="296"/>
    </location>
</feature>
<dbReference type="EMBL" id="ML992502">
    <property type="protein sequence ID" value="KAF2226994.1"/>
    <property type="molecule type" value="Genomic_DNA"/>
</dbReference>
<name>A0A6A6GMI8_9PEZI</name>
<proteinExistence type="predicted"/>
<feature type="compositionally biased region" description="Low complexity" evidence="1">
    <location>
        <begin position="283"/>
        <end position="294"/>
    </location>
</feature>
<feature type="compositionally biased region" description="Basic and acidic residues" evidence="1">
    <location>
        <begin position="194"/>
        <end position="215"/>
    </location>
</feature>
<feature type="compositionally biased region" description="Basic and acidic residues" evidence="1">
    <location>
        <begin position="264"/>
        <end position="274"/>
    </location>
</feature>
<evidence type="ECO:0000256" key="1">
    <source>
        <dbReference type="SAM" id="MobiDB-lite"/>
    </source>
</evidence>